<proteinExistence type="predicted"/>
<evidence type="ECO:0008006" key="3">
    <source>
        <dbReference type="Google" id="ProtNLM"/>
    </source>
</evidence>
<accession>A0AAV7NT36</accession>
<comment type="caution">
    <text evidence="1">The sequence shown here is derived from an EMBL/GenBank/DDBJ whole genome shotgun (WGS) entry which is preliminary data.</text>
</comment>
<dbReference type="AlphaFoldDB" id="A0AAV7NT36"/>
<gene>
    <name evidence="1" type="ORF">NDU88_007436</name>
</gene>
<organism evidence="1 2">
    <name type="scientific">Pleurodeles waltl</name>
    <name type="common">Iberian ribbed newt</name>
    <dbReference type="NCBI Taxonomy" id="8319"/>
    <lineage>
        <taxon>Eukaryota</taxon>
        <taxon>Metazoa</taxon>
        <taxon>Chordata</taxon>
        <taxon>Craniata</taxon>
        <taxon>Vertebrata</taxon>
        <taxon>Euteleostomi</taxon>
        <taxon>Amphibia</taxon>
        <taxon>Batrachia</taxon>
        <taxon>Caudata</taxon>
        <taxon>Salamandroidea</taxon>
        <taxon>Salamandridae</taxon>
        <taxon>Pleurodelinae</taxon>
        <taxon>Pleurodeles</taxon>
    </lineage>
</organism>
<sequence>MCGSRRRSWRSSLTRACGLRAAACGPGGRGLDGQPLRWAAPVYPWCLVVARWGRGGVRKLPWFWPRQEASAWSRPEAAAVRSLHIGGLRTACRWETHCWGGKAYD</sequence>
<name>A0AAV7NT36_PLEWA</name>
<keyword evidence="2" id="KW-1185">Reference proteome</keyword>
<dbReference type="EMBL" id="JANPWB010000012">
    <property type="protein sequence ID" value="KAJ1119250.1"/>
    <property type="molecule type" value="Genomic_DNA"/>
</dbReference>
<reference evidence="1" key="1">
    <citation type="journal article" date="2022" name="bioRxiv">
        <title>Sequencing and chromosome-scale assembly of the giantPleurodeles waltlgenome.</title>
        <authorList>
            <person name="Brown T."/>
            <person name="Elewa A."/>
            <person name="Iarovenko S."/>
            <person name="Subramanian E."/>
            <person name="Araus A.J."/>
            <person name="Petzold A."/>
            <person name="Susuki M."/>
            <person name="Suzuki K.-i.T."/>
            <person name="Hayashi T."/>
            <person name="Toyoda A."/>
            <person name="Oliveira C."/>
            <person name="Osipova E."/>
            <person name="Leigh N.D."/>
            <person name="Simon A."/>
            <person name="Yun M.H."/>
        </authorList>
    </citation>
    <scope>NUCLEOTIDE SEQUENCE</scope>
    <source>
        <strain evidence="1">20211129_DDA</strain>
        <tissue evidence="1">Liver</tissue>
    </source>
</reference>
<evidence type="ECO:0000313" key="2">
    <source>
        <dbReference type="Proteomes" id="UP001066276"/>
    </source>
</evidence>
<protein>
    <recommendedName>
        <fullName evidence="3">Secreted protein</fullName>
    </recommendedName>
</protein>
<dbReference type="Proteomes" id="UP001066276">
    <property type="component" value="Chromosome 8"/>
</dbReference>
<evidence type="ECO:0000313" key="1">
    <source>
        <dbReference type="EMBL" id="KAJ1119250.1"/>
    </source>
</evidence>